<accession>A0A7D4AVJ6</accession>
<evidence type="ECO:0000313" key="4">
    <source>
        <dbReference type="Proteomes" id="UP000501240"/>
    </source>
</evidence>
<keyword evidence="4" id="KW-1185">Reference proteome</keyword>
<evidence type="ECO:0000256" key="1">
    <source>
        <dbReference type="ARBA" id="ARBA00006525"/>
    </source>
</evidence>
<name>A0A7D4AVJ6_ACTVE</name>
<dbReference type="EMBL" id="CP053892">
    <property type="protein sequence ID" value="QKG26029.1"/>
    <property type="molecule type" value="Genomic_DNA"/>
</dbReference>
<dbReference type="RefSeq" id="WP_246342440.1">
    <property type="nucleotide sequence ID" value="NZ_CP053892.1"/>
</dbReference>
<dbReference type="NCBIfam" id="TIGR00732">
    <property type="entry name" value="dprA"/>
    <property type="match status" value="1"/>
</dbReference>
<dbReference type="PANTHER" id="PTHR43022:SF1">
    <property type="entry name" value="PROTEIN SMF"/>
    <property type="match status" value="1"/>
</dbReference>
<dbReference type="AlphaFoldDB" id="A0A7D4AVJ6"/>
<dbReference type="Gene3D" id="3.40.50.450">
    <property type="match status" value="1"/>
</dbReference>
<organism evidence="3 4">
    <name type="scientific">Actinomadura verrucosospora</name>
    <dbReference type="NCBI Taxonomy" id="46165"/>
    <lineage>
        <taxon>Bacteria</taxon>
        <taxon>Bacillati</taxon>
        <taxon>Actinomycetota</taxon>
        <taxon>Actinomycetes</taxon>
        <taxon>Streptosporangiales</taxon>
        <taxon>Thermomonosporaceae</taxon>
        <taxon>Actinomadura</taxon>
    </lineage>
</organism>
<dbReference type="Pfam" id="PF02481">
    <property type="entry name" value="DNA_processg_A"/>
    <property type="match status" value="1"/>
</dbReference>
<dbReference type="Proteomes" id="UP000501240">
    <property type="component" value="Chromosome"/>
</dbReference>
<dbReference type="InterPro" id="IPR003488">
    <property type="entry name" value="DprA"/>
</dbReference>
<feature type="domain" description="Smf/DprA SLOG" evidence="2">
    <location>
        <begin position="88"/>
        <end position="300"/>
    </location>
</feature>
<protein>
    <submittedName>
        <fullName evidence="3">DNA uptake Rossmann fold nucleotide-binding protein</fullName>
    </submittedName>
</protein>
<reference evidence="3 4" key="1">
    <citation type="submission" date="2020-05" db="EMBL/GenBank/DDBJ databases">
        <title>Actinomadura verrucosospora NRRL-B18236 (PFL_A860) Genome sequencing and assembly.</title>
        <authorList>
            <person name="Samborskyy M."/>
        </authorList>
    </citation>
    <scope>NUCLEOTIDE SEQUENCE [LARGE SCALE GENOMIC DNA]</scope>
    <source>
        <strain evidence="3 4">NRRL:B18236</strain>
    </source>
</reference>
<sequence length="384" mass="40729">MTTIPMTPQRRARAALTAVAEPGDAFLNRIIGHCGPEGALDVIRSGAVPADLRAAPKEVHRLEHWRIRLAAAEPDRDLAVCDRFGGRLVCPGEPEWPTTLDDLGGERPYALWLRGPEDLRHACLRSVAMVGSRASSPYGQRMASDFASELADDGWTVVSGGALGIDAAAHRGSLAADGRTVAVLANGVDVPYPASNEGLFAEMARRSLLVSESPPGTHPHRLRFLVRNRVIAALSRGSVIVEAEARSGALNTAAWARRLGRVLMAMPGPVTSRSSVGCHQLLRQEDTVLVSRTEEIIEAVGRLGADLAPPPQTPVLPRDRLEPVTRAVLESFPARGATGPAALAAKAGMDLTTVNAKLGLLAASGFIERAPAGWRLTKSAKAPR</sequence>
<dbReference type="InterPro" id="IPR057666">
    <property type="entry name" value="DrpA_SLOG"/>
</dbReference>
<gene>
    <name evidence="3" type="ORF">ACTIVE_7682</name>
</gene>
<dbReference type="SUPFAM" id="SSF102405">
    <property type="entry name" value="MCP/YpsA-like"/>
    <property type="match status" value="1"/>
</dbReference>
<dbReference type="GO" id="GO:0009294">
    <property type="term" value="P:DNA-mediated transformation"/>
    <property type="evidence" value="ECO:0007669"/>
    <property type="project" value="InterPro"/>
</dbReference>
<evidence type="ECO:0000313" key="3">
    <source>
        <dbReference type="EMBL" id="QKG26029.1"/>
    </source>
</evidence>
<dbReference type="PANTHER" id="PTHR43022">
    <property type="entry name" value="PROTEIN SMF"/>
    <property type="match status" value="1"/>
</dbReference>
<proteinExistence type="inferred from homology"/>
<comment type="similarity">
    <text evidence="1">Belongs to the DprA/Smf family.</text>
</comment>
<evidence type="ECO:0000259" key="2">
    <source>
        <dbReference type="Pfam" id="PF02481"/>
    </source>
</evidence>